<feature type="domain" description="HTH tetR-type" evidence="6">
    <location>
        <begin position="15"/>
        <end position="75"/>
    </location>
</feature>
<dbReference type="InterPro" id="IPR001647">
    <property type="entry name" value="HTH_TetR"/>
</dbReference>
<evidence type="ECO:0000313" key="7">
    <source>
        <dbReference type="EMBL" id="TWI64405.1"/>
    </source>
</evidence>
<dbReference type="SUPFAM" id="SSF48498">
    <property type="entry name" value="Tetracyclin repressor-like, C-terminal domain"/>
    <property type="match status" value="1"/>
</dbReference>
<dbReference type="PROSITE" id="PS01081">
    <property type="entry name" value="HTH_TETR_1"/>
    <property type="match status" value="1"/>
</dbReference>
<keyword evidence="3 5" id="KW-0238">DNA-binding</keyword>
<protein>
    <submittedName>
        <fullName evidence="7">TetR family transcriptional regulator</fullName>
    </submittedName>
</protein>
<dbReference type="GO" id="GO:0000976">
    <property type="term" value="F:transcription cis-regulatory region binding"/>
    <property type="evidence" value="ECO:0007669"/>
    <property type="project" value="TreeGrafter"/>
</dbReference>
<dbReference type="Pfam" id="PF00440">
    <property type="entry name" value="TetR_N"/>
    <property type="match status" value="1"/>
</dbReference>
<dbReference type="RefSeq" id="WP_145650057.1">
    <property type="nucleotide sequence ID" value="NZ_VLLB01000005.1"/>
</dbReference>
<evidence type="ECO:0000259" key="6">
    <source>
        <dbReference type="PROSITE" id="PS50977"/>
    </source>
</evidence>
<dbReference type="AlphaFoldDB" id="A0A562R5R1"/>
<reference evidence="7 8" key="1">
    <citation type="journal article" date="2015" name="Stand. Genomic Sci.">
        <title>Genomic Encyclopedia of Bacterial and Archaeal Type Strains, Phase III: the genomes of soil and plant-associated and newly described type strains.</title>
        <authorList>
            <person name="Whitman W.B."/>
            <person name="Woyke T."/>
            <person name="Klenk H.P."/>
            <person name="Zhou Y."/>
            <person name="Lilburn T.G."/>
            <person name="Beck B.J."/>
            <person name="De Vos P."/>
            <person name="Vandamme P."/>
            <person name="Eisen J.A."/>
            <person name="Garrity G."/>
            <person name="Hugenholtz P."/>
            <person name="Kyrpides N.C."/>
        </authorList>
    </citation>
    <scope>NUCLEOTIDE SEQUENCE [LARGE SCALE GENOMIC DNA]</scope>
    <source>
        <strain evidence="7 8">CGMCC 1.10822</strain>
    </source>
</reference>
<comment type="caution">
    <text evidence="7">The sequence shown here is derived from an EMBL/GenBank/DDBJ whole genome shotgun (WGS) entry which is preliminary data.</text>
</comment>
<sequence length="221" mass="24397">MIDKSPSRKPRADGEQSRDRLLNAARQLFAAKGFSNTSTREIALGAGANVAAISYYFGDKAGLYREALMDCMPSPEQNIAQYDDPGFTLRQALEGYYQQMLAPMMEGDTADLRLRMWLREVLEPTGIWQNEVDNGIRPEFIALAGVLARHLECPADDEVYRLVHAVAALGAHLMISRDIIAAVTPYLLEGPDALAGWIPRLADYAEAIVAAERNRRTKGTA</sequence>
<proteinExistence type="predicted"/>
<accession>A0A562R5R1</accession>
<dbReference type="InterPro" id="IPR023772">
    <property type="entry name" value="DNA-bd_HTH_TetR-type_CS"/>
</dbReference>
<organism evidence="7 8">
    <name type="scientific">Pseudoduganella lurida</name>
    <dbReference type="NCBI Taxonomy" id="1036180"/>
    <lineage>
        <taxon>Bacteria</taxon>
        <taxon>Pseudomonadati</taxon>
        <taxon>Pseudomonadota</taxon>
        <taxon>Betaproteobacteria</taxon>
        <taxon>Burkholderiales</taxon>
        <taxon>Oxalobacteraceae</taxon>
        <taxon>Telluria group</taxon>
        <taxon>Pseudoduganella</taxon>
    </lineage>
</organism>
<evidence type="ECO:0000256" key="1">
    <source>
        <dbReference type="ARBA" id="ARBA00022491"/>
    </source>
</evidence>
<gene>
    <name evidence="7" type="ORF">IP91_03175</name>
</gene>
<dbReference type="PROSITE" id="PS50977">
    <property type="entry name" value="HTH_TETR_2"/>
    <property type="match status" value="1"/>
</dbReference>
<feature type="DNA-binding region" description="H-T-H motif" evidence="5">
    <location>
        <begin position="38"/>
        <end position="57"/>
    </location>
</feature>
<dbReference type="Proteomes" id="UP000318431">
    <property type="component" value="Unassembled WGS sequence"/>
</dbReference>
<dbReference type="InterPro" id="IPR050109">
    <property type="entry name" value="HTH-type_TetR-like_transc_reg"/>
</dbReference>
<dbReference type="InterPro" id="IPR015292">
    <property type="entry name" value="Tscrpt_reg_YbiH_C"/>
</dbReference>
<name>A0A562R5R1_9BURK</name>
<dbReference type="PANTHER" id="PTHR30055:SF234">
    <property type="entry name" value="HTH-TYPE TRANSCRIPTIONAL REGULATOR BETI"/>
    <property type="match status" value="1"/>
</dbReference>
<dbReference type="GO" id="GO:0003700">
    <property type="term" value="F:DNA-binding transcription factor activity"/>
    <property type="evidence" value="ECO:0007669"/>
    <property type="project" value="TreeGrafter"/>
</dbReference>
<dbReference type="EMBL" id="VLLB01000005">
    <property type="protein sequence ID" value="TWI64405.1"/>
    <property type="molecule type" value="Genomic_DNA"/>
</dbReference>
<dbReference type="InterPro" id="IPR009057">
    <property type="entry name" value="Homeodomain-like_sf"/>
</dbReference>
<dbReference type="InterPro" id="IPR036271">
    <property type="entry name" value="Tet_transcr_reg_TetR-rel_C_sf"/>
</dbReference>
<evidence type="ECO:0000256" key="4">
    <source>
        <dbReference type="ARBA" id="ARBA00023163"/>
    </source>
</evidence>
<dbReference type="PRINTS" id="PR00455">
    <property type="entry name" value="HTHTETR"/>
</dbReference>
<keyword evidence="4" id="KW-0804">Transcription</keyword>
<evidence type="ECO:0000313" key="8">
    <source>
        <dbReference type="Proteomes" id="UP000318431"/>
    </source>
</evidence>
<dbReference type="Gene3D" id="1.10.357.10">
    <property type="entry name" value="Tetracycline Repressor, domain 2"/>
    <property type="match status" value="1"/>
</dbReference>
<evidence type="ECO:0000256" key="5">
    <source>
        <dbReference type="PROSITE-ProRule" id="PRU00335"/>
    </source>
</evidence>
<keyword evidence="1" id="KW-0678">Repressor</keyword>
<evidence type="ECO:0000256" key="2">
    <source>
        <dbReference type="ARBA" id="ARBA00023015"/>
    </source>
</evidence>
<keyword evidence="8" id="KW-1185">Reference proteome</keyword>
<keyword evidence="2" id="KW-0805">Transcription regulation</keyword>
<evidence type="ECO:0000256" key="3">
    <source>
        <dbReference type="ARBA" id="ARBA00023125"/>
    </source>
</evidence>
<dbReference type="PANTHER" id="PTHR30055">
    <property type="entry name" value="HTH-TYPE TRANSCRIPTIONAL REGULATOR RUTR"/>
    <property type="match status" value="1"/>
</dbReference>
<dbReference type="SUPFAM" id="SSF46689">
    <property type="entry name" value="Homeodomain-like"/>
    <property type="match status" value="1"/>
</dbReference>
<dbReference type="OrthoDB" id="9789566at2"/>
<dbReference type="Pfam" id="PF09209">
    <property type="entry name" value="CecR_C"/>
    <property type="match status" value="1"/>
</dbReference>
<dbReference type="Gene3D" id="1.10.10.60">
    <property type="entry name" value="Homeodomain-like"/>
    <property type="match status" value="1"/>
</dbReference>